<keyword evidence="1" id="KW-0472">Membrane</keyword>
<dbReference type="PANTHER" id="PTHR36840:SF1">
    <property type="entry name" value="BLL5714 PROTEIN"/>
    <property type="match status" value="1"/>
</dbReference>
<feature type="transmembrane region" description="Helical" evidence="1">
    <location>
        <begin position="292"/>
        <end position="311"/>
    </location>
</feature>
<organism evidence="2">
    <name type="scientific">freshwater metagenome</name>
    <dbReference type="NCBI Taxonomy" id="449393"/>
    <lineage>
        <taxon>unclassified sequences</taxon>
        <taxon>metagenomes</taxon>
        <taxon>ecological metagenomes</taxon>
    </lineage>
</organism>
<feature type="transmembrane region" description="Helical" evidence="1">
    <location>
        <begin position="156"/>
        <end position="177"/>
    </location>
</feature>
<feature type="transmembrane region" description="Helical" evidence="1">
    <location>
        <begin position="347"/>
        <end position="363"/>
    </location>
</feature>
<evidence type="ECO:0000256" key="1">
    <source>
        <dbReference type="SAM" id="Phobius"/>
    </source>
</evidence>
<feature type="transmembrane region" description="Helical" evidence="1">
    <location>
        <begin position="219"/>
        <end position="242"/>
    </location>
</feature>
<dbReference type="EMBL" id="CAEZSR010000069">
    <property type="protein sequence ID" value="CAB4563658.1"/>
    <property type="molecule type" value="Genomic_DNA"/>
</dbReference>
<name>A0A6J6DRE6_9ZZZZ</name>
<protein>
    <submittedName>
        <fullName evidence="2">Unannotated protein</fullName>
    </submittedName>
</protein>
<dbReference type="InterPro" id="IPR010640">
    <property type="entry name" value="Low_temperature_requirement_A"/>
</dbReference>
<feature type="transmembrane region" description="Helical" evidence="1">
    <location>
        <begin position="131"/>
        <end position="150"/>
    </location>
</feature>
<proteinExistence type="predicted"/>
<evidence type="ECO:0000313" key="2">
    <source>
        <dbReference type="EMBL" id="CAB4563658.1"/>
    </source>
</evidence>
<gene>
    <name evidence="2" type="ORF">UFOPK1493_01950</name>
</gene>
<keyword evidence="1" id="KW-0812">Transmembrane</keyword>
<feature type="transmembrane region" description="Helical" evidence="1">
    <location>
        <begin position="71"/>
        <end position="93"/>
    </location>
</feature>
<feature type="transmembrane region" description="Helical" evidence="1">
    <location>
        <begin position="99"/>
        <end position="119"/>
    </location>
</feature>
<sequence length="376" mass="39197">MTASHGKRVGFLELFFDLVFVFAVTQLVGVLHADQGAAGWGRSALLLWLVWWAWSQFAWTGNAIDLDRRPVRLVVLAASLAMLAAAVALPQAFGDDAAAFAVPYAAVRLAGLALYWIGLAHDAAHRAALRTYLPVALVGPALVLVGGLAGEGARPWWWLAAVAVDLASVATAGRGEFRVDAGHFAERHGLVMIIALGESVVAMGLTAEEAGLTARVTWVLVAAFAVVAGFWWTYFDWVAAAAEARLAGEADHRRRGNLARDLYTLGHLPIVAGIVVFVVAVEEALLHPAEPLHGLGVTALAVGPVLFLAGFVAGNRRAAGTWLWPRIAGVAGVAVVALAVGPSADPVVPLGLLAVVIAAVAVAESSRHRSLAATAA</sequence>
<dbReference type="PANTHER" id="PTHR36840">
    <property type="entry name" value="BLL5714 PROTEIN"/>
    <property type="match status" value="1"/>
</dbReference>
<accession>A0A6J6DRE6</accession>
<dbReference type="Pfam" id="PF06772">
    <property type="entry name" value="LtrA"/>
    <property type="match status" value="1"/>
</dbReference>
<feature type="transmembrane region" description="Helical" evidence="1">
    <location>
        <begin position="262"/>
        <end position="280"/>
    </location>
</feature>
<feature type="transmembrane region" description="Helical" evidence="1">
    <location>
        <begin position="12"/>
        <end position="33"/>
    </location>
</feature>
<reference evidence="2" key="1">
    <citation type="submission" date="2020-05" db="EMBL/GenBank/DDBJ databases">
        <authorList>
            <person name="Chiriac C."/>
            <person name="Salcher M."/>
            <person name="Ghai R."/>
            <person name="Kavagutti S V."/>
        </authorList>
    </citation>
    <scope>NUCLEOTIDE SEQUENCE</scope>
</reference>
<feature type="transmembrane region" description="Helical" evidence="1">
    <location>
        <begin position="39"/>
        <end position="59"/>
    </location>
</feature>
<keyword evidence="1" id="KW-1133">Transmembrane helix</keyword>
<feature type="transmembrane region" description="Helical" evidence="1">
    <location>
        <begin position="189"/>
        <end position="207"/>
    </location>
</feature>
<feature type="transmembrane region" description="Helical" evidence="1">
    <location>
        <begin position="323"/>
        <end position="341"/>
    </location>
</feature>
<dbReference type="AlphaFoldDB" id="A0A6J6DRE6"/>